<evidence type="ECO:0000313" key="2">
    <source>
        <dbReference type="EMBL" id="GLB66837.1"/>
    </source>
</evidence>
<gene>
    <name evidence="2" type="ORF">AHIS1636_12760</name>
</gene>
<dbReference type="EMBL" id="BRVS01000005">
    <property type="protein sequence ID" value="GLB66837.1"/>
    <property type="molecule type" value="Genomic_DNA"/>
</dbReference>
<accession>A0ABQ5MS82</accession>
<evidence type="ECO:0000313" key="3">
    <source>
        <dbReference type="Proteomes" id="UP001209654"/>
    </source>
</evidence>
<keyword evidence="3" id="KW-1185">Reference proteome</keyword>
<sequence length="87" mass="9212">MASVTSPNPARTQNTACQGATEAMTPPRSGGESLQDAKRHDRFDGWNQDDGHGAEQEPSENQKRAGPAGDRSAYPRSGARVGLDTSD</sequence>
<organism evidence="2 3">
    <name type="scientific">Arthrobacter mangrovi</name>
    <dbReference type="NCBI Taxonomy" id="2966350"/>
    <lineage>
        <taxon>Bacteria</taxon>
        <taxon>Bacillati</taxon>
        <taxon>Actinomycetota</taxon>
        <taxon>Actinomycetes</taxon>
        <taxon>Micrococcales</taxon>
        <taxon>Micrococcaceae</taxon>
        <taxon>Arthrobacter</taxon>
    </lineage>
</organism>
<comment type="caution">
    <text evidence="2">The sequence shown here is derived from an EMBL/GenBank/DDBJ whole genome shotgun (WGS) entry which is preliminary data.</text>
</comment>
<feature type="region of interest" description="Disordered" evidence="1">
    <location>
        <begin position="1"/>
        <end position="87"/>
    </location>
</feature>
<feature type="compositionally biased region" description="Basic and acidic residues" evidence="1">
    <location>
        <begin position="35"/>
        <end position="63"/>
    </location>
</feature>
<proteinExistence type="predicted"/>
<dbReference type="Proteomes" id="UP001209654">
    <property type="component" value="Unassembled WGS sequence"/>
</dbReference>
<name>A0ABQ5MS82_9MICC</name>
<evidence type="ECO:0000256" key="1">
    <source>
        <dbReference type="SAM" id="MobiDB-lite"/>
    </source>
</evidence>
<protein>
    <submittedName>
        <fullName evidence="2">Uncharacterized protein</fullName>
    </submittedName>
</protein>
<reference evidence="2 3" key="1">
    <citation type="journal article" date="2023" name="Int. J. Syst. Evol. Microbiol.">
        <title>Arthrobacter mangrovi sp. nov., an actinobacterium isolated from the rhizosphere of a mangrove.</title>
        <authorList>
            <person name="Hamada M."/>
            <person name="Saitou S."/>
            <person name="Enomoto N."/>
            <person name="Nanri K."/>
            <person name="Hidaka K."/>
            <person name="Miura T."/>
            <person name="Tamura T."/>
        </authorList>
    </citation>
    <scope>NUCLEOTIDE SEQUENCE [LARGE SCALE GENOMIC DNA]</scope>
    <source>
        <strain evidence="2 3">NBRC 112813</strain>
    </source>
</reference>
<feature type="compositionally biased region" description="Polar residues" evidence="1">
    <location>
        <begin position="1"/>
        <end position="18"/>
    </location>
</feature>